<dbReference type="KEGG" id="bnm:BALAC2494_01018"/>
<evidence type="ECO:0000313" key="2">
    <source>
        <dbReference type="Proteomes" id="UP000008394"/>
    </source>
</evidence>
<protein>
    <submittedName>
        <fullName evidence="1">Sel1 repeat family protein</fullName>
    </submittedName>
</protein>
<dbReference type="Pfam" id="PF20118">
    <property type="entry name" value="DUF6508"/>
    <property type="match status" value="1"/>
</dbReference>
<reference evidence="1 2" key="1">
    <citation type="journal article" date="2011" name="J. Bacteriol.">
        <title>Genome Sequence of the Probiotic Strain Bifidobacterium animalis subsp. lactis CNCM I-2494.</title>
        <authorList>
            <person name="Chervaux C."/>
            <person name="Grimaldi C."/>
            <person name="Bolotin A."/>
            <person name="Quinquis B."/>
            <person name="Legrain-Raspaud S."/>
            <person name="van Hylckama Vlieg J.E."/>
            <person name="Denariaz G."/>
            <person name="Smokvina T."/>
        </authorList>
    </citation>
    <scope>NUCLEOTIDE SEQUENCE [LARGE SCALE GENOMIC DNA]</scope>
    <source>
        <strain evidence="1 2">CNCM I-2494</strain>
    </source>
</reference>
<gene>
    <name evidence="1" type="ORF">BALAC2494_01018</name>
</gene>
<evidence type="ECO:0000313" key="1">
    <source>
        <dbReference type="EMBL" id="AEK29547.1"/>
    </source>
</evidence>
<dbReference type="AlphaFoldDB" id="A0A806FFW1"/>
<dbReference type="InterPro" id="IPR011990">
    <property type="entry name" value="TPR-like_helical_dom_sf"/>
</dbReference>
<organism evidence="1 2">
    <name type="scientific">Bifidobacterium animalis subsp. lactis CNCM I-2494</name>
    <dbReference type="NCBI Taxonomy" id="1042403"/>
    <lineage>
        <taxon>Bacteria</taxon>
        <taxon>Bacillati</taxon>
        <taxon>Actinomycetota</taxon>
        <taxon>Actinomycetes</taxon>
        <taxon>Bifidobacteriales</taxon>
        <taxon>Bifidobacteriaceae</taxon>
        <taxon>Bifidobacterium</taxon>
    </lineage>
</organism>
<dbReference type="InterPro" id="IPR045425">
    <property type="entry name" value="DUF6508"/>
</dbReference>
<dbReference type="SMART" id="SM00671">
    <property type="entry name" value="SEL1"/>
    <property type="match status" value="2"/>
</dbReference>
<dbReference type="SUPFAM" id="SSF81901">
    <property type="entry name" value="HCP-like"/>
    <property type="match status" value="1"/>
</dbReference>
<sequence length="515" mass="59663">MVWDSDMEDFEFLHEHEKGFEPSGEFIESRSKVPILEYGMDYYCFADIVIGPVLPAVYLTNPLFATDNEGKPHYYGRERVGRYPGGTWWDWGPDEPKSSTMRIEPVPISPVNVMGETVVPYERWVESYRNLPGTPFYSSLDDSGDYCDKASVFDPHGREAYRRAMFYMEEAMRVHRAYSDEDERQRFHDCVKLAEILFRHAAGRGDARAWVALGKIYKEDLNNGDYFNSYYTASIKGHPPMIEQPPIGERARICFERAAELGDPEALVFLGDLRIEGMVCERDESAAFELYRRAYALVDERHAMHYIKASAALRLARCLEYGVGCEIDLMQARDLYRFAHTYLRAIARTYFWWFARERREAMAHDQDLTQLLSHPSHVQRVALSRMGTPHPYESVTKFLPMLESMGEFGDVVNPFYVSYNGIVLRFMDEVNRVLDRQPDLGFFDYLGLLHAKLLDAPIDVVDPADYDARTVMAMIIYVVRQEKFGEGLMLHSLNHGLIQRWLRRLVQIDDERASS</sequence>
<dbReference type="Gene3D" id="1.25.40.10">
    <property type="entry name" value="Tetratricopeptide repeat domain"/>
    <property type="match status" value="1"/>
</dbReference>
<dbReference type="EMBL" id="CP002915">
    <property type="protein sequence ID" value="AEK29547.1"/>
    <property type="molecule type" value="Genomic_DNA"/>
</dbReference>
<dbReference type="InterPro" id="IPR006597">
    <property type="entry name" value="Sel1-like"/>
</dbReference>
<dbReference type="Proteomes" id="UP000008394">
    <property type="component" value="Chromosome"/>
</dbReference>
<accession>A0A806FFW1</accession>
<name>A0A806FFW1_BIFAN</name>
<dbReference type="Pfam" id="PF08238">
    <property type="entry name" value="Sel1"/>
    <property type="match status" value="3"/>
</dbReference>
<proteinExistence type="predicted"/>